<accession>A0A2V3IZR6</accession>
<organism evidence="1 2">
    <name type="scientific">Gracilariopsis chorda</name>
    <dbReference type="NCBI Taxonomy" id="448386"/>
    <lineage>
        <taxon>Eukaryota</taxon>
        <taxon>Rhodophyta</taxon>
        <taxon>Florideophyceae</taxon>
        <taxon>Rhodymeniophycidae</taxon>
        <taxon>Gracilariales</taxon>
        <taxon>Gracilariaceae</taxon>
        <taxon>Gracilariopsis</taxon>
    </lineage>
</organism>
<comment type="caution">
    <text evidence="1">The sequence shown here is derived from an EMBL/GenBank/DDBJ whole genome shotgun (WGS) entry which is preliminary data.</text>
</comment>
<dbReference type="AlphaFoldDB" id="A0A2V3IZR6"/>
<dbReference type="Proteomes" id="UP000247409">
    <property type="component" value="Unassembled WGS sequence"/>
</dbReference>
<name>A0A2V3IZR6_9FLOR</name>
<gene>
    <name evidence="1" type="ORF">BWQ96_02733</name>
</gene>
<reference evidence="1 2" key="1">
    <citation type="journal article" date="2018" name="Mol. Biol. Evol.">
        <title>Analysis of the draft genome of the red seaweed Gracilariopsis chorda provides insights into genome size evolution in Rhodophyta.</title>
        <authorList>
            <person name="Lee J."/>
            <person name="Yang E.C."/>
            <person name="Graf L."/>
            <person name="Yang J.H."/>
            <person name="Qiu H."/>
            <person name="Zel Zion U."/>
            <person name="Chan C.X."/>
            <person name="Stephens T.G."/>
            <person name="Weber A.P.M."/>
            <person name="Boo G.H."/>
            <person name="Boo S.M."/>
            <person name="Kim K.M."/>
            <person name="Shin Y."/>
            <person name="Jung M."/>
            <person name="Lee S.J."/>
            <person name="Yim H.S."/>
            <person name="Lee J.H."/>
            <person name="Bhattacharya D."/>
            <person name="Yoon H.S."/>
        </authorList>
    </citation>
    <scope>NUCLEOTIDE SEQUENCE [LARGE SCALE GENOMIC DNA]</scope>
    <source>
        <strain evidence="1 2">SKKU-2015</strain>
        <tissue evidence="1">Whole body</tissue>
    </source>
</reference>
<sequence length="68" mass="7377">MRTGDSDEIPARELDFARMDKSPVLESKVSYLGQSTGFILGRHEFSVGSVGSLHSAQCLLDVHILSGK</sequence>
<evidence type="ECO:0000313" key="1">
    <source>
        <dbReference type="EMBL" id="PXF47589.1"/>
    </source>
</evidence>
<proteinExistence type="predicted"/>
<protein>
    <submittedName>
        <fullName evidence="1">Uncharacterized protein</fullName>
    </submittedName>
</protein>
<dbReference type="EMBL" id="NBIV01000023">
    <property type="protein sequence ID" value="PXF47589.1"/>
    <property type="molecule type" value="Genomic_DNA"/>
</dbReference>
<evidence type="ECO:0000313" key="2">
    <source>
        <dbReference type="Proteomes" id="UP000247409"/>
    </source>
</evidence>
<keyword evidence="2" id="KW-1185">Reference proteome</keyword>